<feature type="region of interest" description="Disordered" evidence="2">
    <location>
        <begin position="262"/>
        <end position="293"/>
    </location>
</feature>
<feature type="coiled-coil region" evidence="1">
    <location>
        <begin position="88"/>
        <end position="115"/>
    </location>
</feature>
<feature type="region of interest" description="Disordered" evidence="2">
    <location>
        <begin position="919"/>
        <end position="946"/>
    </location>
</feature>
<reference evidence="3" key="1">
    <citation type="journal article" date="2016" name="Sci. Rep.">
        <title>Molecular characterization of firefly nuptial gifts: a multi-omics approach sheds light on postcopulatory sexual selection.</title>
        <authorList>
            <person name="Al-Wathiqui N."/>
            <person name="Fallon T.R."/>
            <person name="South A."/>
            <person name="Weng J.K."/>
            <person name="Lewis S.M."/>
        </authorList>
    </citation>
    <scope>NUCLEOTIDE SEQUENCE</scope>
</reference>
<feature type="compositionally biased region" description="Polar residues" evidence="2">
    <location>
        <begin position="1"/>
        <end position="11"/>
    </location>
</feature>
<feature type="region of interest" description="Disordered" evidence="2">
    <location>
        <begin position="1517"/>
        <end position="1566"/>
    </location>
</feature>
<accession>A0A1Y1N1R2</accession>
<feature type="region of interest" description="Disordered" evidence="2">
    <location>
        <begin position="1176"/>
        <end position="1217"/>
    </location>
</feature>
<feature type="compositionally biased region" description="Low complexity" evidence="2">
    <location>
        <begin position="1176"/>
        <end position="1203"/>
    </location>
</feature>
<evidence type="ECO:0000256" key="2">
    <source>
        <dbReference type="SAM" id="MobiDB-lite"/>
    </source>
</evidence>
<feature type="region of interest" description="Disordered" evidence="2">
    <location>
        <begin position="807"/>
        <end position="826"/>
    </location>
</feature>
<evidence type="ECO:0000313" key="3">
    <source>
        <dbReference type="EMBL" id="JAV90595.1"/>
    </source>
</evidence>
<feature type="region of interest" description="Disordered" evidence="2">
    <location>
        <begin position="1246"/>
        <end position="1267"/>
    </location>
</feature>
<proteinExistence type="predicted"/>
<feature type="region of interest" description="Disordered" evidence="2">
    <location>
        <begin position="618"/>
        <end position="641"/>
    </location>
</feature>
<dbReference type="EMBL" id="GEZM01017554">
    <property type="protein sequence ID" value="JAV90595.1"/>
    <property type="molecule type" value="Transcribed_RNA"/>
</dbReference>
<name>A0A1Y1N1R2_PHOPY</name>
<feature type="region of interest" description="Disordered" evidence="2">
    <location>
        <begin position="1"/>
        <end position="46"/>
    </location>
</feature>
<protein>
    <submittedName>
        <fullName evidence="3">Uncharacterized protein</fullName>
    </submittedName>
</protein>
<organism evidence="3">
    <name type="scientific">Photinus pyralis</name>
    <name type="common">Common eastern firefly</name>
    <name type="synonym">Lampyris pyralis</name>
    <dbReference type="NCBI Taxonomy" id="7054"/>
    <lineage>
        <taxon>Eukaryota</taxon>
        <taxon>Metazoa</taxon>
        <taxon>Ecdysozoa</taxon>
        <taxon>Arthropoda</taxon>
        <taxon>Hexapoda</taxon>
        <taxon>Insecta</taxon>
        <taxon>Pterygota</taxon>
        <taxon>Neoptera</taxon>
        <taxon>Endopterygota</taxon>
        <taxon>Coleoptera</taxon>
        <taxon>Polyphaga</taxon>
        <taxon>Elateriformia</taxon>
        <taxon>Elateroidea</taxon>
        <taxon>Lampyridae</taxon>
        <taxon>Lampyrinae</taxon>
        <taxon>Photinus</taxon>
    </lineage>
</organism>
<feature type="compositionally biased region" description="Polar residues" evidence="2">
    <location>
        <begin position="808"/>
        <end position="820"/>
    </location>
</feature>
<feature type="compositionally biased region" description="Basic and acidic residues" evidence="2">
    <location>
        <begin position="618"/>
        <end position="627"/>
    </location>
</feature>
<feature type="compositionally biased region" description="Basic residues" evidence="2">
    <location>
        <begin position="13"/>
        <end position="25"/>
    </location>
</feature>
<feature type="compositionally biased region" description="Low complexity" evidence="2">
    <location>
        <begin position="280"/>
        <end position="290"/>
    </location>
</feature>
<feature type="compositionally biased region" description="Low complexity" evidence="2">
    <location>
        <begin position="1538"/>
        <end position="1557"/>
    </location>
</feature>
<feature type="compositionally biased region" description="Polar residues" evidence="2">
    <location>
        <begin position="319"/>
        <end position="348"/>
    </location>
</feature>
<feature type="region of interest" description="Disordered" evidence="2">
    <location>
        <begin position="315"/>
        <end position="350"/>
    </location>
</feature>
<evidence type="ECO:0000256" key="1">
    <source>
        <dbReference type="SAM" id="Coils"/>
    </source>
</evidence>
<keyword evidence="1" id="KW-0175">Coiled coil</keyword>
<sequence>MSDNPEPSTLSVKPHRNKTKRKFSRGRLPTPPPDPTLFSDILEPPESPLSPDKDVHFFEYINSFPKTSPLQLSPTGVTEDAFDHLEKLYKLMEQMLNLRQQNAKLQRRVRDLEHLKNIQSMNCHLANIPVPPFEDIPELDDDSLFAESLLDTMLVGSKKELKTKPWTRSRIRQSLMKKQRNRSVSVIEKSIDLNSLEDRRLFSGGGSDRDKSSKVSKWTKVKAAFKWEKASPSVTGAKSQDSGIGGILPNNYEVARYLRVPSTTEDPGISPADSGAADGSTPASLSSASSVDDIHRQDHQISDDDHHSINLDDEHFSRESTNSSRASWFKTRNTRSSPIDPQNRNRLSLRSDDLKIDVEHEEIRDHNENIKSGYENSTEACENADIPEAIVERYKQALAENEFQQNKQHISSKPTSKWKMVKKAFLTPSNHHSSTNTHKNSTLASYKDNRFLKQTDDNKRIHEEIQKNYRQLQKKLSIEFQGKLHEWERLKSQTTTIAIGKSDIGEDQKDHAFIKKMEEWQRIKGQPSRSSQSVQMMRQENLAPEFKKKLEEWQRIKKYSTKDDCASTSKPKKKIGEWPKWKSISGTREEPEVTGSAPLSDEFIKKLEEWRKIKEFSKHNEAKEKTPSPRIKRKCESSTSIQPKYADQKELHWFEKELNKIELEKRRLEEERNKFLQREEKLAKLRRTVMGEGNKKDVLIHTPSGFYKFEGISRKFTQKLCQWEKAQGIGPEASTFALISSTFKPHITVDYYETDTPKAEVVQYNKSRIIRSKSAESVSTKNLIQSCPASHHPSSLSLNDVDELEKQMSLSRGSSMQDIDTSSEKLRNDEPEAVIVEIEDVEEETADLLEERLQEKHFAVYQRENALSICKKQPCVVPYVQSIHFDSGQPSVALIDKVLKLVKGIDEEENEKRKMFEVEIEGNQADSEQSPSPDLYKRKERHKRQTQGSEQILEYLIQLQELHSKNISMIVDGEVDLSNSHFTNITEASQDLFADLFQIVEQLQNTLGRRNEEDYSSSFFDFEDFSYSNITAVTSELTSKLCELKRILSYFYAASDKTAPSRKLKKVKQKFLDNSDNGEPQVHTDDDNLSFRRMRYRKKDYCSKTVCESEDSDGHDTQEKLLRSKRAENSITVDPSVVERLIIPTKPNYVNISDGISFDCKPADVLVKTTKKVFSPTITSQSSSSSNCTELTQSTESASSASANTRLPPLPQSPTFQRKLSKEISPGIRFMLAKYNQLISQQEVPANNRSAGSSGSASPVAWRSPVSERRVKAQRDRYLEEVRRDCNRPEVKKSASINYLPLESTTGSFAGVSVSPSPLCASKGILRSTSASVIQNKFEGIPKHPPLRLVIPEQTPEINISNCDTRHSKIKKAKEDFLNSPSTPNPSSAPPTFPDMAGVVTYPRRSRFSQFSMGSESSYDSSPYEGVLVKSASAGMINVDEDTYRQIDPAFHQEGYVSLPRTVQKQKEGLLGGKLSLSNIAAKFRKVKMRKSRDSKKMNTVSALCRQSLVVTINSDNQETETVERQTRSDSLTVPVERGASSSDDTSPSSSRSGSWIRRSKIFKVK</sequence>
<feature type="coiled-coil region" evidence="1">
    <location>
        <begin position="651"/>
        <end position="688"/>
    </location>
</feature>